<evidence type="ECO:0000313" key="1">
    <source>
        <dbReference type="EMBL" id="NMQ05270.1"/>
    </source>
</evidence>
<comment type="caution">
    <text evidence="1">The sequence shown here is derived from an EMBL/GenBank/DDBJ whole genome shotgun (WGS) entry which is preliminary data.</text>
</comment>
<dbReference type="EMBL" id="SPMX01000018">
    <property type="protein sequence ID" value="NMQ05270.1"/>
    <property type="molecule type" value="Genomic_DNA"/>
</dbReference>
<dbReference type="RefSeq" id="WP_169070035.1">
    <property type="nucleotide sequence ID" value="NZ_SPMX01000018.1"/>
</dbReference>
<accession>A0ABX1T6H9</accession>
<gene>
    <name evidence="1" type="ORF">E4Q08_08300</name>
</gene>
<organism evidence="1 2">
    <name type="scientific">Candidatus Accumulibacter contiguus</name>
    <dbReference type="NCBI Taxonomy" id="2954381"/>
    <lineage>
        <taxon>Bacteria</taxon>
        <taxon>Pseudomonadati</taxon>
        <taxon>Pseudomonadota</taxon>
        <taxon>Betaproteobacteria</taxon>
        <taxon>Candidatus Accumulibacter</taxon>
    </lineage>
</organism>
<sequence>MGNWKKIRSLRPDSDASRVRQAAQLQCLSRRMDGALHLASWLTAIGVQIRRLTISPTHGVIRVAFTPLLWRLFAGDCAWRERKRVGETLVYTWFAVRDGTRIEWEEIECLG</sequence>
<protein>
    <submittedName>
        <fullName evidence="1">Uncharacterized protein</fullName>
    </submittedName>
</protein>
<evidence type="ECO:0000313" key="2">
    <source>
        <dbReference type="Proteomes" id="UP000886469"/>
    </source>
</evidence>
<proteinExistence type="predicted"/>
<keyword evidence="2" id="KW-1185">Reference proteome</keyword>
<dbReference type="Proteomes" id="UP000886469">
    <property type="component" value="Unassembled WGS sequence"/>
</dbReference>
<name>A0ABX1T6H9_9PROT</name>
<reference evidence="1" key="1">
    <citation type="submission" date="2019-03" db="EMBL/GenBank/DDBJ databases">
        <title>Metabolic reconstructions from genomes of highly enriched 'Candidatus Accumulibacter' and 'Candidatus Competibacter' bioreactor populations.</title>
        <authorList>
            <person name="Annavajhala M.K."/>
            <person name="Welles L."/>
            <person name="Abbas B."/>
            <person name="Sorokin D."/>
            <person name="Park H."/>
            <person name="Van Loosdrecht M."/>
            <person name="Chandran K."/>
        </authorList>
    </citation>
    <scope>NUCLEOTIDE SEQUENCE</scope>
    <source>
        <strain evidence="1">SBR_L</strain>
    </source>
</reference>